<evidence type="ECO:0000256" key="3">
    <source>
        <dbReference type="PROSITE-ProRule" id="PRU00335"/>
    </source>
</evidence>
<keyword evidence="6" id="KW-1185">Reference proteome</keyword>
<gene>
    <name evidence="5" type="ORF">ACFSFW_09170</name>
</gene>
<dbReference type="PROSITE" id="PS50977">
    <property type="entry name" value="HTH_TETR_2"/>
    <property type="match status" value="1"/>
</dbReference>
<organism evidence="5 6">
    <name type="scientific">Fredinandcohnia salidurans</name>
    <dbReference type="NCBI Taxonomy" id="2595041"/>
    <lineage>
        <taxon>Bacteria</taxon>
        <taxon>Bacillati</taxon>
        <taxon>Bacillota</taxon>
        <taxon>Bacilli</taxon>
        <taxon>Bacillales</taxon>
        <taxon>Bacillaceae</taxon>
        <taxon>Fredinandcohnia</taxon>
    </lineage>
</organism>
<dbReference type="PRINTS" id="PR00455">
    <property type="entry name" value="HTHTETR"/>
</dbReference>
<evidence type="ECO:0000313" key="5">
    <source>
        <dbReference type="EMBL" id="MFD1778838.1"/>
    </source>
</evidence>
<dbReference type="EMBL" id="JBHUEK010000010">
    <property type="protein sequence ID" value="MFD1778838.1"/>
    <property type="molecule type" value="Genomic_DNA"/>
</dbReference>
<evidence type="ECO:0000259" key="4">
    <source>
        <dbReference type="PROSITE" id="PS50977"/>
    </source>
</evidence>
<evidence type="ECO:0000256" key="1">
    <source>
        <dbReference type="ARBA" id="ARBA00022491"/>
    </source>
</evidence>
<accession>A0ABW4MN63</accession>
<name>A0ABW4MN63_9BACI</name>
<dbReference type="InterPro" id="IPR001647">
    <property type="entry name" value="HTH_TetR"/>
</dbReference>
<feature type="domain" description="HTH tetR-type" evidence="4">
    <location>
        <begin position="2"/>
        <end position="62"/>
    </location>
</feature>
<keyword evidence="1" id="KW-0678">Repressor</keyword>
<proteinExistence type="predicted"/>
<dbReference type="RefSeq" id="WP_388037394.1">
    <property type="nucleotide sequence ID" value="NZ_JBHUEK010000010.1"/>
</dbReference>
<evidence type="ECO:0000313" key="6">
    <source>
        <dbReference type="Proteomes" id="UP001597227"/>
    </source>
</evidence>
<dbReference type="PROSITE" id="PS01081">
    <property type="entry name" value="HTH_TETR_1"/>
    <property type="match status" value="1"/>
</dbReference>
<dbReference type="Pfam" id="PF00440">
    <property type="entry name" value="TetR_N"/>
    <property type="match status" value="1"/>
</dbReference>
<reference evidence="6" key="1">
    <citation type="journal article" date="2019" name="Int. J. Syst. Evol. Microbiol.">
        <title>The Global Catalogue of Microorganisms (GCM) 10K type strain sequencing project: providing services to taxonomists for standard genome sequencing and annotation.</title>
        <authorList>
            <consortium name="The Broad Institute Genomics Platform"/>
            <consortium name="The Broad Institute Genome Sequencing Center for Infectious Disease"/>
            <person name="Wu L."/>
            <person name="Ma J."/>
        </authorList>
    </citation>
    <scope>NUCLEOTIDE SEQUENCE [LARGE SCALE GENOMIC DNA]</scope>
    <source>
        <strain evidence="6">CCUG 15531</strain>
    </source>
</reference>
<dbReference type="SUPFAM" id="SSF46689">
    <property type="entry name" value="Homeodomain-like"/>
    <property type="match status" value="1"/>
</dbReference>
<dbReference type="PANTHER" id="PTHR43479:SF22">
    <property type="entry name" value="TRANSCRIPTIONAL REGULATOR, TETR FAMILY"/>
    <property type="match status" value="1"/>
</dbReference>
<dbReference type="InterPro" id="IPR009057">
    <property type="entry name" value="Homeodomain-like_sf"/>
</dbReference>
<dbReference type="Gene3D" id="1.10.357.10">
    <property type="entry name" value="Tetracycline Repressor, domain 2"/>
    <property type="match status" value="1"/>
</dbReference>
<dbReference type="InterPro" id="IPR050624">
    <property type="entry name" value="HTH-type_Tx_Regulator"/>
</dbReference>
<dbReference type="InterPro" id="IPR023772">
    <property type="entry name" value="DNA-bd_HTH_TetR-type_CS"/>
</dbReference>
<dbReference type="Proteomes" id="UP001597227">
    <property type="component" value="Unassembled WGS sequence"/>
</dbReference>
<feature type="DNA-binding region" description="H-T-H motif" evidence="3">
    <location>
        <begin position="25"/>
        <end position="44"/>
    </location>
</feature>
<sequence length="305" mass="36187">MNERKQYVLEKAHQLFMEKGFQATSIQDILDSSGISKGTFYNYFSSKSELFMAVFNSIQIKNEEERNRLLIGENLANIDIFSKQLGLFFQLNKQNKLYALIEEALVSNDPDLKQFVKQFQLMQLRWLYYRFIDLFGEEKREYLLDCAILFSGMLQQSFQYHFFTYGPRVDHEAIIQYCVDRLITLVEDVDKANNKLLNPELLKTWLPEKNEGKKNVQNEFFEKSNDLKKAIMKIRQNEPEKVKYHQLVDFIQEEAMNNKLPRLFLIESSLLSLVMSKELQQTEELSQFAHFVREHILNQEQTQSN</sequence>
<evidence type="ECO:0000256" key="2">
    <source>
        <dbReference type="ARBA" id="ARBA00023125"/>
    </source>
</evidence>
<keyword evidence="2 3" id="KW-0238">DNA-binding</keyword>
<protein>
    <submittedName>
        <fullName evidence="5">TetR/AcrR family transcriptional regulator</fullName>
    </submittedName>
</protein>
<comment type="caution">
    <text evidence="5">The sequence shown here is derived from an EMBL/GenBank/DDBJ whole genome shotgun (WGS) entry which is preliminary data.</text>
</comment>
<dbReference type="PANTHER" id="PTHR43479">
    <property type="entry name" value="ACREF/ENVCD OPERON REPRESSOR-RELATED"/>
    <property type="match status" value="1"/>
</dbReference>